<gene>
    <name evidence="1" type="ORF">QJ048_12320</name>
</gene>
<sequence length="88" mass="10173">MKSAEISQETFVELTKNDHKKIMLKKYMSSFSLVYKMSNDEILVNHKGLCRICENTADLETWLAELLKNESSNEILYQKNPYGTGISH</sequence>
<name>A0ABT6RDL4_9BACT</name>
<dbReference type="RefSeq" id="WP_282334662.1">
    <property type="nucleotide sequence ID" value="NZ_JASBRG010000007.1"/>
</dbReference>
<dbReference type="Proteomes" id="UP001226434">
    <property type="component" value="Unassembled WGS sequence"/>
</dbReference>
<proteinExistence type="predicted"/>
<protein>
    <submittedName>
        <fullName evidence="1">Uncharacterized protein</fullName>
    </submittedName>
</protein>
<evidence type="ECO:0000313" key="1">
    <source>
        <dbReference type="EMBL" id="MDI3320566.1"/>
    </source>
</evidence>
<accession>A0ABT6RDL4</accession>
<comment type="caution">
    <text evidence="1">The sequence shown here is derived from an EMBL/GenBank/DDBJ whole genome shotgun (WGS) entry which is preliminary data.</text>
</comment>
<keyword evidence="2" id="KW-1185">Reference proteome</keyword>
<reference evidence="1 2" key="1">
    <citation type="submission" date="2023-05" db="EMBL/GenBank/DDBJ databases">
        <title>Genome sequence of Pinibacter sp. MAH-24.</title>
        <authorList>
            <person name="Huq M.A."/>
        </authorList>
    </citation>
    <scope>NUCLEOTIDE SEQUENCE [LARGE SCALE GENOMIC DNA]</scope>
    <source>
        <strain evidence="1 2">MAH-24</strain>
    </source>
</reference>
<evidence type="ECO:0000313" key="2">
    <source>
        <dbReference type="Proteomes" id="UP001226434"/>
    </source>
</evidence>
<dbReference type="EMBL" id="JASBRG010000007">
    <property type="protein sequence ID" value="MDI3320566.1"/>
    <property type="molecule type" value="Genomic_DNA"/>
</dbReference>
<organism evidence="1 2">
    <name type="scientific">Pinibacter soli</name>
    <dbReference type="NCBI Taxonomy" id="3044211"/>
    <lineage>
        <taxon>Bacteria</taxon>
        <taxon>Pseudomonadati</taxon>
        <taxon>Bacteroidota</taxon>
        <taxon>Chitinophagia</taxon>
        <taxon>Chitinophagales</taxon>
        <taxon>Chitinophagaceae</taxon>
        <taxon>Pinibacter</taxon>
    </lineage>
</organism>